<dbReference type="Gene3D" id="3.30.70.1230">
    <property type="entry name" value="Nucleotide cyclase"/>
    <property type="match status" value="1"/>
</dbReference>
<keyword evidence="1" id="KW-0812">Transmembrane</keyword>
<feature type="transmembrane region" description="Helical" evidence="1">
    <location>
        <begin position="286"/>
        <end position="303"/>
    </location>
</feature>
<keyword evidence="1" id="KW-0472">Membrane</keyword>
<feature type="transmembrane region" description="Helical" evidence="1">
    <location>
        <begin position="315"/>
        <end position="335"/>
    </location>
</feature>
<name>A0A1Y6BHN9_9BACT</name>
<dbReference type="SUPFAM" id="SSF55073">
    <property type="entry name" value="Nucleotide cyclase"/>
    <property type="match status" value="1"/>
</dbReference>
<gene>
    <name evidence="3" type="ORF">SAMN06296036_104261</name>
</gene>
<dbReference type="AlphaFoldDB" id="A0A1Y6BHN9"/>
<accession>A0A1Y6BHN9</accession>
<evidence type="ECO:0000313" key="3">
    <source>
        <dbReference type="EMBL" id="SMF08014.1"/>
    </source>
</evidence>
<reference evidence="4" key="1">
    <citation type="submission" date="2017-04" db="EMBL/GenBank/DDBJ databases">
        <authorList>
            <person name="Varghese N."/>
            <person name="Submissions S."/>
        </authorList>
    </citation>
    <scope>NUCLEOTIDE SEQUENCE [LARGE SCALE GENOMIC DNA]</scope>
    <source>
        <strain evidence="4">RKEM611</strain>
    </source>
</reference>
<keyword evidence="4" id="KW-1185">Reference proteome</keyword>
<feature type="domain" description="7TM-DISM receptor extracellular" evidence="2">
    <location>
        <begin position="192"/>
        <end position="390"/>
    </location>
</feature>
<dbReference type="Proteomes" id="UP000192907">
    <property type="component" value="Unassembled WGS sequence"/>
</dbReference>
<feature type="transmembrane region" description="Helical" evidence="1">
    <location>
        <begin position="342"/>
        <end position="361"/>
    </location>
</feature>
<keyword evidence="1" id="KW-1133">Transmembrane helix</keyword>
<dbReference type="EMBL" id="FWZT01000004">
    <property type="protein sequence ID" value="SMF08014.1"/>
    <property type="molecule type" value="Genomic_DNA"/>
</dbReference>
<sequence>MIKALPTWIIVCGLLTALPLSGKPKAKDSNFVDITKLEDELLLPLDQDWDVYFDRHLASKELKKIKPDRKMALQKFFDFEFLAVEQIESKFATFRYRLHVKKPQILMLQIPEIPAYKLYVNNVLVGSKGTMSIEAREVIAERLSSRVILPGRLSYDIVLQTTNMRHGWFMGIPPISIGKPEAMQANFKRLDYLNIFVVGAMLITAVYQVVFFLRNRYDRSPLYFALFCLFIGARQAVDSETGFLLAILPLGWEWSWKISFIAYYLAPPTLLAFQQEIFPHTIPENYTKTLWFLSSCFCFLVLFTSLETYGPRNWVFHFITLSAVYFSILSLAKALKQNMDGAMILSAGFLILFGGTIHDILQTQQVFDGSALVAYTTLALIVCQSLILTNRFSKSFATVRHIKAELSKMVHPHVLEQISQGAPLERTMPTGTHEAVVLCFDVISSKDIKDPQYTQHLDSMLARIEKTLQQYYDPASTSSNAYRLQQWNDGMMITVGFPFHIPTELSKVDHAYLLAEELCYIFRKEMESMAYSKDLYCGVGITIGDLEGRYPKSGSMQYDIKGRAVGLARHYQAMSKPVLSKHGYQGSVVFIQDRVYRSLSKTYQEGFLRWDCQADGGTIRDDHHAEQAWFKFQAPAKAYSDENLISA</sequence>
<organism evidence="3 4">
    <name type="scientific">Pseudobacteriovorax antillogorgiicola</name>
    <dbReference type="NCBI Taxonomy" id="1513793"/>
    <lineage>
        <taxon>Bacteria</taxon>
        <taxon>Pseudomonadati</taxon>
        <taxon>Bdellovibrionota</taxon>
        <taxon>Oligoflexia</taxon>
        <taxon>Oligoflexales</taxon>
        <taxon>Pseudobacteriovoracaceae</taxon>
        <taxon>Pseudobacteriovorax</taxon>
    </lineage>
</organism>
<dbReference type="RefSeq" id="WP_132316546.1">
    <property type="nucleotide sequence ID" value="NZ_SLZT01000004.1"/>
</dbReference>
<feature type="transmembrane region" description="Helical" evidence="1">
    <location>
        <begin position="373"/>
        <end position="393"/>
    </location>
</feature>
<dbReference type="STRING" id="1513793.SAMN06296036_104261"/>
<evidence type="ECO:0000256" key="1">
    <source>
        <dbReference type="SAM" id="Phobius"/>
    </source>
</evidence>
<feature type="transmembrane region" description="Helical" evidence="1">
    <location>
        <begin position="192"/>
        <end position="213"/>
    </location>
</feature>
<feature type="transmembrane region" description="Helical" evidence="1">
    <location>
        <begin position="220"/>
        <end position="237"/>
    </location>
</feature>
<dbReference type="InterPro" id="IPR011623">
    <property type="entry name" value="7TMR_DISM_rcpt_extracell_dom1"/>
</dbReference>
<evidence type="ECO:0000313" key="4">
    <source>
        <dbReference type="Proteomes" id="UP000192907"/>
    </source>
</evidence>
<evidence type="ECO:0000259" key="2">
    <source>
        <dbReference type="Pfam" id="PF07695"/>
    </source>
</evidence>
<proteinExistence type="predicted"/>
<protein>
    <submittedName>
        <fullName evidence="3">7TM diverse intracellular signalling</fullName>
    </submittedName>
</protein>
<dbReference type="InterPro" id="IPR029787">
    <property type="entry name" value="Nucleotide_cyclase"/>
</dbReference>
<dbReference type="OrthoDB" id="338211at2"/>
<dbReference type="Pfam" id="PF07695">
    <property type="entry name" value="7TMR-DISM_7TM"/>
    <property type="match status" value="1"/>
</dbReference>